<gene>
    <name evidence="1" type="ORF">M9458_017214</name>
</gene>
<keyword evidence="2" id="KW-1185">Reference proteome</keyword>
<evidence type="ECO:0000313" key="2">
    <source>
        <dbReference type="Proteomes" id="UP001529510"/>
    </source>
</evidence>
<dbReference type="EMBL" id="JAMKFB020000008">
    <property type="protein sequence ID" value="KAL0185544.1"/>
    <property type="molecule type" value="Genomic_DNA"/>
</dbReference>
<reference evidence="1 2" key="1">
    <citation type="submission" date="2024-05" db="EMBL/GenBank/DDBJ databases">
        <title>Genome sequencing and assembly of Indian major carp, Cirrhinus mrigala (Hamilton, 1822).</title>
        <authorList>
            <person name="Mohindra V."/>
            <person name="Chowdhury L.M."/>
            <person name="Lal K."/>
            <person name="Jena J.K."/>
        </authorList>
    </citation>
    <scope>NUCLEOTIDE SEQUENCE [LARGE SCALE GENOMIC DNA]</scope>
    <source>
        <strain evidence="1">CM1030</strain>
        <tissue evidence="1">Blood</tissue>
    </source>
</reference>
<proteinExistence type="predicted"/>
<evidence type="ECO:0000313" key="1">
    <source>
        <dbReference type="EMBL" id="KAL0185544.1"/>
    </source>
</evidence>
<name>A0ABD0QH57_CIRMR</name>
<protein>
    <submittedName>
        <fullName evidence="1">Uncharacterized protein</fullName>
    </submittedName>
</protein>
<organism evidence="1 2">
    <name type="scientific">Cirrhinus mrigala</name>
    <name type="common">Mrigala</name>
    <dbReference type="NCBI Taxonomy" id="683832"/>
    <lineage>
        <taxon>Eukaryota</taxon>
        <taxon>Metazoa</taxon>
        <taxon>Chordata</taxon>
        <taxon>Craniata</taxon>
        <taxon>Vertebrata</taxon>
        <taxon>Euteleostomi</taxon>
        <taxon>Actinopterygii</taxon>
        <taxon>Neopterygii</taxon>
        <taxon>Teleostei</taxon>
        <taxon>Ostariophysi</taxon>
        <taxon>Cypriniformes</taxon>
        <taxon>Cyprinidae</taxon>
        <taxon>Labeoninae</taxon>
        <taxon>Labeonini</taxon>
        <taxon>Cirrhinus</taxon>
    </lineage>
</organism>
<dbReference type="AlphaFoldDB" id="A0ABD0QH57"/>
<dbReference type="Proteomes" id="UP001529510">
    <property type="component" value="Unassembled WGS sequence"/>
</dbReference>
<feature type="non-terminal residue" evidence="1">
    <location>
        <position position="296"/>
    </location>
</feature>
<comment type="caution">
    <text evidence="1">The sequence shown here is derived from an EMBL/GenBank/DDBJ whole genome shotgun (WGS) entry which is preliminary data.</text>
</comment>
<sequence>MDPLASRLSLPVTEYSGTTGSSSFSPGQSTDTATDVILCRIKQRSHTLDQYTRELLSISNYSTLPDCIQIEVFCDGVNEPLRARLRREGPCASCSALEGSCALCSASSSALEGSYASCSASGSALEGSCASCSASGFALEGSGASCSASGSALEGSCASCSASGSALEGSGAPCSASSSALEGSCASCSASGSALEGFCPARSASVTWPSHRSPGLLFCWNVWKPLVGGGYVTNLVGVLRTAHHQMSLSPFPHTLTVAPHPGLHLPVSIALIVSVPVTNQKLYKSPGLSPCKPRSI</sequence>
<accession>A0ABD0QH57</accession>